<feature type="domain" description="ASCH" evidence="2">
    <location>
        <begin position="40"/>
        <end position="163"/>
    </location>
</feature>
<evidence type="ECO:0000313" key="3">
    <source>
        <dbReference type="EMBL" id="PWW24588.1"/>
    </source>
</evidence>
<proteinExistence type="predicted"/>
<dbReference type="PANTHER" id="PTHR39203:SF1">
    <property type="entry name" value="CYTOPLASMIC PROTEIN"/>
    <property type="match status" value="1"/>
</dbReference>
<accession>A0A317QLS6</accession>
<dbReference type="CDD" id="cd06553">
    <property type="entry name" value="ASCH_Ef3133_like"/>
    <property type="match status" value="1"/>
</dbReference>
<dbReference type="SMART" id="SM01022">
    <property type="entry name" value="ASCH"/>
    <property type="match status" value="1"/>
</dbReference>
<gene>
    <name evidence="3" type="ORF">JD79_03772</name>
</gene>
<evidence type="ECO:0000313" key="4">
    <source>
        <dbReference type="Proteomes" id="UP000246661"/>
    </source>
</evidence>
<dbReference type="InterPro" id="IPR007374">
    <property type="entry name" value="ASCH_domain"/>
</dbReference>
<protein>
    <submittedName>
        <fullName evidence="3">Uncharacterized protein YhfF</fullName>
    </submittedName>
</protein>
<dbReference type="AlphaFoldDB" id="A0A317QLS6"/>
<name>A0A317QLS6_9ACTN</name>
<dbReference type="Gene3D" id="3.10.400.10">
    <property type="entry name" value="Sulfate adenylyltransferase"/>
    <property type="match status" value="1"/>
</dbReference>
<sequence length="194" mass="20916">MGTVDDAPGPLRRDEAAAMWRAYAATRPAGGPPEDEPPVERFGDSRSLADELIALVLAGTKRATAGLVADFAHDGEPLPRVGGHWIACDGDGRPRAVLRSTELRVGRLDSVDDAFARDEGEADRTRAGWLAGHLRYFTRTLAVRGEAWDDDLEVLFERFEVVFPEEAANQEAADQEATGQEATGQEGADQEGAD</sequence>
<feature type="compositionally biased region" description="Low complexity" evidence="1">
    <location>
        <begin position="166"/>
        <end position="177"/>
    </location>
</feature>
<reference evidence="4" key="1">
    <citation type="submission" date="2018-05" db="EMBL/GenBank/DDBJ databases">
        <authorList>
            <person name="Klenk H.-P."/>
            <person name="Huntemann M."/>
            <person name="Clum A."/>
            <person name="Pillay M."/>
            <person name="Palaniappan K."/>
            <person name="Varghese N."/>
            <person name="Mikhailova N."/>
            <person name="Stamatis D."/>
            <person name="Reddy T."/>
            <person name="Daum C."/>
            <person name="Shapiro N."/>
            <person name="Ivanova N."/>
            <person name="Kyrpides N."/>
            <person name="Woyke T."/>
        </authorList>
    </citation>
    <scope>NUCLEOTIDE SEQUENCE [LARGE SCALE GENOMIC DNA]</scope>
    <source>
        <strain evidence="4">DSM 45417</strain>
    </source>
</reference>
<dbReference type="InterPro" id="IPR009326">
    <property type="entry name" value="DUF984"/>
</dbReference>
<dbReference type="SUPFAM" id="SSF88697">
    <property type="entry name" value="PUA domain-like"/>
    <property type="match status" value="1"/>
</dbReference>
<dbReference type="Pfam" id="PF04266">
    <property type="entry name" value="ASCH"/>
    <property type="match status" value="1"/>
</dbReference>
<dbReference type="InterPro" id="IPR015947">
    <property type="entry name" value="PUA-like_sf"/>
</dbReference>
<dbReference type="EMBL" id="QGTX01000001">
    <property type="protein sequence ID" value="PWW24588.1"/>
    <property type="molecule type" value="Genomic_DNA"/>
</dbReference>
<evidence type="ECO:0000259" key="2">
    <source>
        <dbReference type="SMART" id="SM01022"/>
    </source>
</evidence>
<comment type="caution">
    <text evidence="3">The sequence shown here is derived from an EMBL/GenBank/DDBJ whole genome shotgun (WGS) entry which is preliminary data.</text>
</comment>
<dbReference type="PANTHER" id="PTHR39203">
    <property type="entry name" value="CYTOPLASMIC PROTEIN-RELATED"/>
    <property type="match status" value="1"/>
</dbReference>
<feature type="region of interest" description="Disordered" evidence="1">
    <location>
        <begin position="166"/>
        <end position="194"/>
    </location>
</feature>
<evidence type="ECO:0000256" key="1">
    <source>
        <dbReference type="SAM" id="MobiDB-lite"/>
    </source>
</evidence>
<organism evidence="3 4">
    <name type="scientific">Geodermatophilus normandii</name>
    <dbReference type="NCBI Taxonomy" id="1137989"/>
    <lineage>
        <taxon>Bacteria</taxon>
        <taxon>Bacillati</taxon>
        <taxon>Actinomycetota</taxon>
        <taxon>Actinomycetes</taxon>
        <taxon>Geodermatophilales</taxon>
        <taxon>Geodermatophilaceae</taxon>
        <taxon>Geodermatophilus</taxon>
    </lineage>
</organism>
<dbReference type="Proteomes" id="UP000246661">
    <property type="component" value="Unassembled WGS sequence"/>
</dbReference>
<keyword evidence="4" id="KW-1185">Reference proteome</keyword>